<keyword evidence="16" id="KW-1185">Reference proteome</keyword>
<keyword evidence="14" id="KW-0961">Cell wall biogenesis/degradation</keyword>
<gene>
    <name evidence="14" type="primary">uppP</name>
    <name evidence="15" type="ORF">BXY82_0561</name>
</gene>
<keyword evidence="6 14" id="KW-0812">Transmembrane</keyword>
<dbReference type="RefSeq" id="WP_133756640.1">
    <property type="nucleotide sequence ID" value="NZ_SOBW01000007.1"/>
</dbReference>
<evidence type="ECO:0000256" key="12">
    <source>
        <dbReference type="ARBA" id="ARBA00032932"/>
    </source>
</evidence>
<evidence type="ECO:0000313" key="16">
    <source>
        <dbReference type="Proteomes" id="UP000294689"/>
    </source>
</evidence>
<evidence type="ECO:0000256" key="1">
    <source>
        <dbReference type="ARBA" id="ARBA00004651"/>
    </source>
</evidence>
<comment type="miscellaneous">
    <text evidence="14">Bacitracin is thought to be involved in the inhibition of peptidoglycan synthesis by sequestering undecaprenyl diphosphate, thereby reducing the pool of lipid carrier available.</text>
</comment>
<dbReference type="PANTHER" id="PTHR30622:SF2">
    <property type="entry name" value="UNDECAPRENYL-DIPHOSPHATASE"/>
    <property type="match status" value="1"/>
</dbReference>
<evidence type="ECO:0000256" key="6">
    <source>
        <dbReference type="ARBA" id="ARBA00022692"/>
    </source>
</evidence>
<comment type="caution">
    <text evidence="15">The sequence shown here is derived from an EMBL/GenBank/DDBJ whole genome shotgun (WGS) entry which is preliminary data.</text>
</comment>
<keyword evidence="9 14" id="KW-0472">Membrane</keyword>
<accession>A0A4R7Q6G6</accession>
<reference evidence="15 16" key="1">
    <citation type="submission" date="2019-03" db="EMBL/GenBank/DDBJ databases">
        <title>Genomic Encyclopedia of Archaeal and Bacterial Type Strains, Phase II (KMG-II): from individual species to whole genera.</title>
        <authorList>
            <person name="Goeker M."/>
        </authorList>
    </citation>
    <scope>NUCLEOTIDE SEQUENCE [LARGE SCALE GENOMIC DNA]</scope>
    <source>
        <strain evidence="15 16">DSM 28135</strain>
    </source>
</reference>
<dbReference type="GO" id="GO:0050380">
    <property type="term" value="F:undecaprenyl-diphosphatase activity"/>
    <property type="evidence" value="ECO:0007669"/>
    <property type="project" value="UniProtKB-UniRule"/>
</dbReference>
<evidence type="ECO:0000256" key="8">
    <source>
        <dbReference type="ARBA" id="ARBA00022989"/>
    </source>
</evidence>
<evidence type="ECO:0000256" key="7">
    <source>
        <dbReference type="ARBA" id="ARBA00022801"/>
    </source>
</evidence>
<dbReference type="GO" id="GO:0046677">
    <property type="term" value="P:response to antibiotic"/>
    <property type="evidence" value="ECO:0007669"/>
    <property type="project" value="UniProtKB-UniRule"/>
</dbReference>
<proteinExistence type="inferred from homology"/>
<evidence type="ECO:0000256" key="9">
    <source>
        <dbReference type="ARBA" id="ARBA00023136"/>
    </source>
</evidence>
<dbReference type="NCBIfam" id="TIGR00753">
    <property type="entry name" value="undec_PP_bacA"/>
    <property type="match status" value="1"/>
</dbReference>
<dbReference type="OrthoDB" id="9808289at2"/>
<evidence type="ECO:0000256" key="5">
    <source>
        <dbReference type="ARBA" id="ARBA00022475"/>
    </source>
</evidence>
<organism evidence="15 16">
    <name type="scientific">Gelidibacter sediminis</name>
    <dbReference type="NCBI Taxonomy" id="1608710"/>
    <lineage>
        <taxon>Bacteria</taxon>
        <taxon>Pseudomonadati</taxon>
        <taxon>Bacteroidota</taxon>
        <taxon>Flavobacteriia</taxon>
        <taxon>Flavobacteriales</taxon>
        <taxon>Flavobacteriaceae</taxon>
        <taxon>Gelidibacter</taxon>
    </lineage>
</organism>
<sequence>MDLLEAILLGIIQGLTEFLPVSSSGHLEIGKAILGDNFEPKESLLFTVVLHFATALSTIVIFRKDIWSILRGVFKFEWNDDMQFAAKIALSMIPAVIVGLFFEEELESLFGNNILFVGCMLIVTALLLFLADKAKDTDKKVSFSDAFVIGISQAIAMLPGISRSGATISTSVILGNDKSKAARFSFLMVVPLILGKMAKDALSGEISFDSSNSLPLLVGFIAAFISGLFACTWMIKLVKKSKLTYFAIYCVIVGVIAIIFSLYNH</sequence>
<evidence type="ECO:0000256" key="2">
    <source>
        <dbReference type="ARBA" id="ARBA00010621"/>
    </source>
</evidence>
<dbReference type="HAMAP" id="MF_01006">
    <property type="entry name" value="Undec_diphosphatase"/>
    <property type="match status" value="1"/>
</dbReference>
<dbReference type="EC" id="3.6.1.27" evidence="3 14"/>
<dbReference type="Proteomes" id="UP000294689">
    <property type="component" value="Unassembled WGS sequence"/>
</dbReference>
<feature type="transmembrane region" description="Helical" evidence="14">
    <location>
        <begin position="143"/>
        <end position="161"/>
    </location>
</feature>
<keyword evidence="7 14" id="KW-0378">Hydrolase</keyword>
<feature type="transmembrane region" description="Helical" evidence="14">
    <location>
        <begin position="181"/>
        <end position="202"/>
    </location>
</feature>
<evidence type="ECO:0000256" key="4">
    <source>
        <dbReference type="ARBA" id="ARBA00021581"/>
    </source>
</evidence>
<keyword evidence="10 14" id="KW-0046">Antibiotic resistance</keyword>
<comment type="similarity">
    <text evidence="2 14">Belongs to the UppP family.</text>
</comment>
<keyword evidence="14" id="KW-0573">Peptidoglycan synthesis</keyword>
<feature type="transmembrane region" description="Helical" evidence="14">
    <location>
        <begin position="214"/>
        <end position="237"/>
    </location>
</feature>
<evidence type="ECO:0000313" key="15">
    <source>
        <dbReference type="EMBL" id="TDU43154.1"/>
    </source>
</evidence>
<comment type="subcellular location">
    <subcellularLocation>
        <location evidence="1 14">Cell membrane</location>
        <topology evidence="1 14">Multi-pass membrane protein</topology>
    </subcellularLocation>
</comment>
<evidence type="ECO:0000256" key="10">
    <source>
        <dbReference type="ARBA" id="ARBA00023251"/>
    </source>
</evidence>
<dbReference type="EMBL" id="SOBW01000007">
    <property type="protein sequence ID" value="TDU43154.1"/>
    <property type="molecule type" value="Genomic_DNA"/>
</dbReference>
<evidence type="ECO:0000256" key="13">
    <source>
        <dbReference type="ARBA" id="ARBA00047594"/>
    </source>
</evidence>
<dbReference type="GO" id="GO:0071555">
    <property type="term" value="P:cell wall organization"/>
    <property type="evidence" value="ECO:0007669"/>
    <property type="project" value="UniProtKB-KW"/>
</dbReference>
<feature type="transmembrane region" description="Helical" evidence="14">
    <location>
        <begin position="114"/>
        <end position="131"/>
    </location>
</feature>
<evidence type="ECO:0000256" key="3">
    <source>
        <dbReference type="ARBA" id="ARBA00012374"/>
    </source>
</evidence>
<keyword evidence="8 14" id="KW-1133">Transmembrane helix</keyword>
<name>A0A4R7Q6G6_9FLAO</name>
<comment type="catalytic activity">
    <reaction evidence="13 14">
        <text>di-trans,octa-cis-undecaprenyl diphosphate + H2O = di-trans,octa-cis-undecaprenyl phosphate + phosphate + H(+)</text>
        <dbReference type="Rhea" id="RHEA:28094"/>
        <dbReference type="ChEBI" id="CHEBI:15377"/>
        <dbReference type="ChEBI" id="CHEBI:15378"/>
        <dbReference type="ChEBI" id="CHEBI:43474"/>
        <dbReference type="ChEBI" id="CHEBI:58405"/>
        <dbReference type="ChEBI" id="CHEBI:60392"/>
        <dbReference type="EC" id="3.6.1.27"/>
    </reaction>
</comment>
<evidence type="ECO:0000256" key="14">
    <source>
        <dbReference type="HAMAP-Rule" id="MF_01006"/>
    </source>
</evidence>
<feature type="transmembrane region" description="Helical" evidence="14">
    <location>
        <begin position="243"/>
        <end position="263"/>
    </location>
</feature>
<keyword evidence="14" id="KW-0133">Cell shape</keyword>
<comment type="function">
    <text evidence="14">Catalyzes the dephosphorylation of undecaprenyl diphosphate (UPP). Confers resistance to bacitracin.</text>
</comment>
<dbReference type="GO" id="GO:0005886">
    <property type="term" value="C:plasma membrane"/>
    <property type="evidence" value="ECO:0007669"/>
    <property type="project" value="UniProtKB-SubCell"/>
</dbReference>
<dbReference type="AlphaFoldDB" id="A0A4R7Q6G6"/>
<protein>
    <recommendedName>
        <fullName evidence="4 14">Undecaprenyl-diphosphatase</fullName>
        <ecNumber evidence="3 14">3.6.1.27</ecNumber>
    </recommendedName>
    <alternativeName>
        <fullName evidence="12 14">Bacitracin resistance protein</fullName>
    </alternativeName>
    <alternativeName>
        <fullName evidence="11 14">Undecaprenyl pyrophosphate phosphatase</fullName>
    </alternativeName>
</protein>
<dbReference type="InterPro" id="IPR003824">
    <property type="entry name" value="UppP"/>
</dbReference>
<dbReference type="Pfam" id="PF02673">
    <property type="entry name" value="BacA"/>
    <property type="match status" value="1"/>
</dbReference>
<feature type="transmembrane region" description="Helical" evidence="14">
    <location>
        <begin position="84"/>
        <end position="102"/>
    </location>
</feature>
<dbReference type="PANTHER" id="PTHR30622">
    <property type="entry name" value="UNDECAPRENYL-DIPHOSPHATASE"/>
    <property type="match status" value="1"/>
</dbReference>
<dbReference type="GO" id="GO:0008360">
    <property type="term" value="P:regulation of cell shape"/>
    <property type="evidence" value="ECO:0007669"/>
    <property type="project" value="UniProtKB-KW"/>
</dbReference>
<keyword evidence="5 14" id="KW-1003">Cell membrane</keyword>
<feature type="transmembrane region" description="Helical" evidence="14">
    <location>
        <begin position="44"/>
        <end position="63"/>
    </location>
</feature>
<evidence type="ECO:0000256" key="11">
    <source>
        <dbReference type="ARBA" id="ARBA00032707"/>
    </source>
</evidence>
<dbReference type="GO" id="GO:0009252">
    <property type="term" value="P:peptidoglycan biosynthetic process"/>
    <property type="evidence" value="ECO:0007669"/>
    <property type="project" value="UniProtKB-KW"/>
</dbReference>